<keyword evidence="2" id="KW-0863">Zinc-finger</keyword>
<evidence type="ECO:0000256" key="2">
    <source>
        <dbReference type="ARBA" id="ARBA00022771"/>
    </source>
</evidence>
<dbReference type="Proteomes" id="UP000070133">
    <property type="component" value="Unassembled WGS sequence"/>
</dbReference>
<proteinExistence type="predicted"/>
<keyword evidence="6" id="KW-1185">Reference proteome</keyword>
<gene>
    <name evidence="5" type="ORF">AC578_3115</name>
</gene>
<evidence type="ECO:0000256" key="1">
    <source>
        <dbReference type="ARBA" id="ARBA00022723"/>
    </source>
</evidence>
<dbReference type="OrthoDB" id="3635957at2759"/>
<organism evidence="5 6">
    <name type="scientific">Pseudocercospora eumusae</name>
    <dbReference type="NCBI Taxonomy" id="321146"/>
    <lineage>
        <taxon>Eukaryota</taxon>
        <taxon>Fungi</taxon>
        <taxon>Dikarya</taxon>
        <taxon>Ascomycota</taxon>
        <taxon>Pezizomycotina</taxon>
        <taxon>Dothideomycetes</taxon>
        <taxon>Dothideomycetidae</taxon>
        <taxon>Mycosphaerellales</taxon>
        <taxon>Mycosphaerellaceae</taxon>
        <taxon>Pseudocercospora</taxon>
    </lineage>
</organism>
<dbReference type="InterPro" id="IPR001965">
    <property type="entry name" value="Znf_PHD"/>
</dbReference>
<dbReference type="Gene3D" id="3.30.40.10">
    <property type="entry name" value="Zinc/RING finger domain, C3HC4 (zinc finger)"/>
    <property type="match status" value="1"/>
</dbReference>
<dbReference type="SUPFAM" id="SSF57903">
    <property type="entry name" value="FYVE/PHD zinc finger"/>
    <property type="match status" value="1"/>
</dbReference>
<keyword evidence="3" id="KW-0862">Zinc</keyword>
<evidence type="ECO:0000313" key="6">
    <source>
        <dbReference type="Proteomes" id="UP000070133"/>
    </source>
</evidence>
<dbReference type="InterPro" id="IPR013083">
    <property type="entry name" value="Znf_RING/FYVE/PHD"/>
</dbReference>
<evidence type="ECO:0000313" key="5">
    <source>
        <dbReference type="EMBL" id="KXS97967.1"/>
    </source>
</evidence>
<sequence>MDSLSVEVLCDNYAHSGFPDPRDTTPTARSEYIQTPLDSKARFAIRVLCSRPADVGCDALLIQVSRGEQLTVERHVSIESARPLDITIGNSVVPAGLEKPSSFTDQTGSMFELPRDIQIRVSQMARTQELSPWYEPAENASQPPFLALIDDKESKQPASKTFTLKFRTISELHAMGLQVITPDRLVHKSAEYRSWQECGLYCRCRKLIMGGAITCDNERCEVGTWHRWCVGLQTEKEGQVEMLDDVGNLWLCLECRVLRRDEIDIAGEDTDEKAARAEQKCLCPVGEAL</sequence>
<dbReference type="AlphaFoldDB" id="A0A139H687"/>
<evidence type="ECO:0000259" key="4">
    <source>
        <dbReference type="SMART" id="SM00249"/>
    </source>
</evidence>
<dbReference type="STRING" id="321146.A0A139H687"/>
<name>A0A139H687_9PEZI</name>
<keyword evidence="1" id="KW-0479">Metal-binding</keyword>
<dbReference type="GO" id="GO:0008270">
    <property type="term" value="F:zinc ion binding"/>
    <property type="evidence" value="ECO:0007669"/>
    <property type="project" value="UniProtKB-KW"/>
</dbReference>
<dbReference type="SMART" id="SM00249">
    <property type="entry name" value="PHD"/>
    <property type="match status" value="1"/>
</dbReference>
<feature type="domain" description="Zinc finger PHD-type" evidence="4">
    <location>
        <begin position="201"/>
        <end position="256"/>
    </location>
</feature>
<dbReference type="InterPro" id="IPR011011">
    <property type="entry name" value="Znf_FYVE_PHD"/>
</dbReference>
<reference evidence="5 6" key="1">
    <citation type="submission" date="2015-07" db="EMBL/GenBank/DDBJ databases">
        <title>Comparative genomics of the Sigatoka disease complex on banana suggests a link between parallel evolutionary changes in Pseudocercospora fijiensis and Pseudocercospora eumusae and increased virulence on the banana host.</title>
        <authorList>
            <person name="Chang T.-C."/>
            <person name="Salvucci A."/>
            <person name="Crous P.W."/>
            <person name="Stergiopoulos I."/>
        </authorList>
    </citation>
    <scope>NUCLEOTIDE SEQUENCE [LARGE SCALE GENOMIC DNA]</scope>
    <source>
        <strain evidence="5 6">CBS 114824</strain>
    </source>
</reference>
<comment type="caution">
    <text evidence="5">The sequence shown here is derived from an EMBL/GenBank/DDBJ whole genome shotgun (WGS) entry which is preliminary data.</text>
</comment>
<protein>
    <recommendedName>
        <fullName evidence="4">Zinc finger PHD-type domain-containing protein</fullName>
    </recommendedName>
</protein>
<evidence type="ECO:0000256" key="3">
    <source>
        <dbReference type="ARBA" id="ARBA00022833"/>
    </source>
</evidence>
<dbReference type="EMBL" id="LFZN01000127">
    <property type="protein sequence ID" value="KXS97967.1"/>
    <property type="molecule type" value="Genomic_DNA"/>
</dbReference>
<accession>A0A139H687</accession>